<dbReference type="NCBIfam" id="TIGR00317">
    <property type="entry name" value="cobS"/>
    <property type="match status" value="1"/>
</dbReference>
<evidence type="ECO:0000256" key="8">
    <source>
        <dbReference type="ARBA" id="ARBA00022573"/>
    </source>
</evidence>
<evidence type="ECO:0000256" key="6">
    <source>
        <dbReference type="ARBA" id="ARBA00015850"/>
    </source>
</evidence>
<dbReference type="PANTHER" id="PTHR34148">
    <property type="entry name" value="ADENOSYLCOBINAMIDE-GDP RIBAZOLETRANSFERASE"/>
    <property type="match status" value="1"/>
</dbReference>
<dbReference type="AlphaFoldDB" id="A0A9W6L8F2"/>
<organism evidence="20 21">
    <name type="scientific">Desulforhabdus amnigena</name>
    <dbReference type="NCBI Taxonomy" id="40218"/>
    <lineage>
        <taxon>Bacteria</taxon>
        <taxon>Pseudomonadati</taxon>
        <taxon>Thermodesulfobacteriota</taxon>
        <taxon>Syntrophobacteria</taxon>
        <taxon>Syntrophobacterales</taxon>
        <taxon>Syntrophobacteraceae</taxon>
        <taxon>Desulforhabdus</taxon>
    </lineage>
</organism>
<dbReference type="InterPro" id="IPR003805">
    <property type="entry name" value="CobS"/>
</dbReference>
<evidence type="ECO:0000256" key="3">
    <source>
        <dbReference type="ARBA" id="ARBA00004663"/>
    </source>
</evidence>
<keyword evidence="7 19" id="KW-1003">Cell membrane</keyword>
<evidence type="ECO:0000256" key="16">
    <source>
        <dbReference type="ARBA" id="ARBA00032853"/>
    </source>
</evidence>
<dbReference type="GO" id="GO:0008818">
    <property type="term" value="F:cobalamin 5'-phosphate synthase activity"/>
    <property type="evidence" value="ECO:0007669"/>
    <property type="project" value="UniProtKB-UniRule"/>
</dbReference>
<evidence type="ECO:0000256" key="17">
    <source>
        <dbReference type="ARBA" id="ARBA00048623"/>
    </source>
</evidence>
<evidence type="ECO:0000256" key="13">
    <source>
        <dbReference type="ARBA" id="ARBA00023136"/>
    </source>
</evidence>
<dbReference type="Pfam" id="PF02654">
    <property type="entry name" value="CobS"/>
    <property type="match status" value="1"/>
</dbReference>
<comment type="cofactor">
    <cofactor evidence="1 19">
        <name>Mg(2+)</name>
        <dbReference type="ChEBI" id="CHEBI:18420"/>
    </cofactor>
</comment>
<evidence type="ECO:0000256" key="11">
    <source>
        <dbReference type="ARBA" id="ARBA00022842"/>
    </source>
</evidence>
<name>A0A9W6L8F2_9BACT</name>
<comment type="pathway">
    <text evidence="3 19">Cofactor biosynthesis; adenosylcobalamin biosynthesis; adenosylcobalamin from cob(II)yrinate a,c-diamide: step 7/7.</text>
</comment>
<feature type="transmembrane region" description="Helical" evidence="19">
    <location>
        <begin position="109"/>
        <end position="133"/>
    </location>
</feature>
<comment type="catalytic activity">
    <reaction evidence="18 19">
        <text>alpha-ribazole 5'-phosphate + adenosylcob(III)inamide-GDP = adenosylcob(III)alamin 5'-phosphate + GMP + H(+)</text>
        <dbReference type="Rhea" id="RHEA:23560"/>
        <dbReference type="ChEBI" id="CHEBI:15378"/>
        <dbReference type="ChEBI" id="CHEBI:57918"/>
        <dbReference type="ChEBI" id="CHEBI:58115"/>
        <dbReference type="ChEBI" id="CHEBI:60487"/>
        <dbReference type="ChEBI" id="CHEBI:60493"/>
        <dbReference type="EC" id="2.7.8.26"/>
    </reaction>
</comment>
<dbReference type="EC" id="2.7.8.26" evidence="5 19"/>
<dbReference type="HAMAP" id="MF_00719">
    <property type="entry name" value="CobS"/>
    <property type="match status" value="1"/>
</dbReference>
<dbReference type="GO" id="GO:0005886">
    <property type="term" value="C:plasma membrane"/>
    <property type="evidence" value="ECO:0007669"/>
    <property type="project" value="UniProtKB-SubCell"/>
</dbReference>
<evidence type="ECO:0000256" key="14">
    <source>
        <dbReference type="ARBA" id="ARBA00025228"/>
    </source>
</evidence>
<dbReference type="PANTHER" id="PTHR34148:SF1">
    <property type="entry name" value="ADENOSYLCOBINAMIDE-GDP RIBAZOLETRANSFERASE"/>
    <property type="match status" value="1"/>
</dbReference>
<keyword evidence="21" id="KW-1185">Reference proteome</keyword>
<evidence type="ECO:0000256" key="19">
    <source>
        <dbReference type="HAMAP-Rule" id="MF_00719"/>
    </source>
</evidence>
<evidence type="ECO:0000256" key="12">
    <source>
        <dbReference type="ARBA" id="ARBA00022989"/>
    </source>
</evidence>
<dbReference type="GO" id="GO:0009236">
    <property type="term" value="P:cobalamin biosynthetic process"/>
    <property type="evidence" value="ECO:0007669"/>
    <property type="project" value="UniProtKB-UniRule"/>
</dbReference>
<comment type="catalytic activity">
    <reaction evidence="17 19">
        <text>alpha-ribazole + adenosylcob(III)inamide-GDP = adenosylcob(III)alamin + GMP + H(+)</text>
        <dbReference type="Rhea" id="RHEA:16049"/>
        <dbReference type="ChEBI" id="CHEBI:10329"/>
        <dbReference type="ChEBI" id="CHEBI:15378"/>
        <dbReference type="ChEBI" id="CHEBI:18408"/>
        <dbReference type="ChEBI" id="CHEBI:58115"/>
        <dbReference type="ChEBI" id="CHEBI:60487"/>
        <dbReference type="EC" id="2.7.8.26"/>
    </reaction>
</comment>
<evidence type="ECO:0000256" key="10">
    <source>
        <dbReference type="ARBA" id="ARBA00022692"/>
    </source>
</evidence>
<protein>
    <recommendedName>
        <fullName evidence="6 19">Adenosylcobinamide-GDP ribazoletransferase</fullName>
        <ecNumber evidence="5 19">2.7.8.26</ecNumber>
    </recommendedName>
    <alternativeName>
        <fullName evidence="16 19">Cobalamin synthase</fullName>
    </alternativeName>
    <alternativeName>
        <fullName evidence="15 19">Cobalamin-5'-phosphate synthase</fullName>
    </alternativeName>
</protein>
<feature type="transmembrane region" description="Helical" evidence="19">
    <location>
        <begin position="180"/>
        <end position="213"/>
    </location>
</feature>
<dbReference type="GO" id="GO:0051073">
    <property type="term" value="F:adenosylcobinamide-GDP ribazoletransferase activity"/>
    <property type="evidence" value="ECO:0007669"/>
    <property type="project" value="UniProtKB-UniRule"/>
</dbReference>
<comment type="caution">
    <text evidence="20">The sequence shown here is derived from an EMBL/GenBank/DDBJ whole genome shotgun (WGS) entry which is preliminary data.</text>
</comment>
<keyword evidence="8 19" id="KW-0169">Cobalamin biosynthesis</keyword>
<gene>
    <name evidence="19 20" type="primary">cobS</name>
    <name evidence="20" type="ORF">DAMNIGENAA_30250</name>
</gene>
<evidence type="ECO:0000256" key="15">
    <source>
        <dbReference type="ARBA" id="ARBA00032605"/>
    </source>
</evidence>
<keyword evidence="10 19" id="KW-0812">Transmembrane</keyword>
<comment type="caution">
    <text evidence="19">Lacks conserved residue(s) required for the propagation of feature annotation.</text>
</comment>
<keyword evidence="11 19" id="KW-0460">Magnesium</keyword>
<evidence type="ECO:0000313" key="21">
    <source>
        <dbReference type="Proteomes" id="UP001144372"/>
    </source>
</evidence>
<evidence type="ECO:0000256" key="18">
    <source>
        <dbReference type="ARBA" id="ARBA00049504"/>
    </source>
</evidence>
<evidence type="ECO:0000256" key="4">
    <source>
        <dbReference type="ARBA" id="ARBA00010561"/>
    </source>
</evidence>
<dbReference type="EMBL" id="BSDR01000001">
    <property type="protein sequence ID" value="GLI35592.1"/>
    <property type="molecule type" value="Genomic_DNA"/>
</dbReference>
<evidence type="ECO:0000256" key="2">
    <source>
        <dbReference type="ARBA" id="ARBA00004651"/>
    </source>
</evidence>
<proteinExistence type="inferred from homology"/>
<comment type="function">
    <text evidence="14 19">Joins adenosylcobinamide-GDP and alpha-ribazole to generate adenosylcobalamin (Ado-cobalamin). Also synthesizes adenosylcobalamin 5'-phosphate from adenosylcobinamide-GDP and alpha-ribazole 5'-phosphate.</text>
</comment>
<keyword evidence="12 19" id="KW-1133">Transmembrane helix</keyword>
<evidence type="ECO:0000256" key="9">
    <source>
        <dbReference type="ARBA" id="ARBA00022679"/>
    </source>
</evidence>
<reference evidence="20" key="1">
    <citation type="submission" date="2022-12" db="EMBL/GenBank/DDBJ databases">
        <title>Reference genome sequencing for broad-spectrum identification of bacterial and archaeal isolates by mass spectrometry.</title>
        <authorList>
            <person name="Sekiguchi Y."/>
            <person name="Tourlousse D.M."/>
        </authorList>
    </citation>
    <scope>NUCLEOTIDE SEQUENCE</scope>
    <source>
        <strain evidence="20">ASRB1</strain>
    </source>
</reference>
<comment type="similarity">
    <text evidence="4 19">Belongs to the CobS family.</text>
</comment>
<evidence type="ECO:0000256" key="5">
    <source>
        <dbReference type="ARBA" id="ARBA00013200"/>
    </source>
</evidence>
<sequence>MRNHFPTALSFLTVFRLPRPTSDIVTAEDLAATFSFFPLVGIVLGGTILSVAYPLASFAPPLLLAVWITTLLAALTRALHLDGLADLADGIGGGYTKERRLEIMKDSRIGAFGAIALMLALLFKVSAICSLVSHNAWSPILLIPALSRTAMVLTAYKSPSARSGEGLGKLFLQHMNSKHLYTACGIALALSILLSPRFFLLYAALTVLTVLAIRRFTLKTLGGVTGDVLGATNELTEILLFSAAACLAS</sequence>
<keyword evidence="13 19" id="KW-0472">Membrane</keyword>
<evidence type="ECO:0000313" key="20">
    <source>
        <dbReference type="EMBL" id="GLI35592.1"/>
    </source>
</evidence>
<evidence type="ECO:0000256" key="1">
    <source>
        <dbReference type="ARBA" id="ARBA00001946"/>
    </source>
</evidence>
<keyword evidence="9 19" id="KW-0808">Transferase</keyword>
<feature type="transmembrane region" description="Helical" evidence="19">
    <location>
        <begin position="51"/>
        <end position="75"/>
    </location>
</feature>
<comment type="subcellular location">
    <subcellularLocation>
        <location evidence="2 19">Cell membrane</location>
        <topology evidence="2 19">Multi-pass membrane protein</topology>
    </subcellularLocation>
</comment>
<dbReference type="RefSeq" id="WP_281795557.1">
    <property type="nucleotide sequence ID" value="NZ_BSDR01000001.1"/>
</dbReference>
<dbReference type="Proteomes" id="UP001144372">
    <property type="component" value="Unassembled WGS sequence"/>
</dbReference>
<accession>A0A9W6L8F2</accession>
<evidence type="ECO:0000256" key="7">
    <source>
        <dbReference type="ARBA" id="ARBA00022475"/>
    </source>
</evidence>